<protein>
    <submittedName>
        <fullName evidence="2">Uncharacterized protein</fullName>
    </submittedName>
</protein>
<evidence type="ECO:0000313" key="3">
    <source>
        <dbReference type="Proteomes" id="UP000051922"/>
    </source>
</evidence>
<keyword evidence="1" id="KW-1133">Transmembrane helix</keyword>
<keyword evidence="1" id="KW-0812">Transmembrane</keyword>
<accession>A0A0R1U9D6</accession>
<dbReference type="AlphaFoldDB" id="A0A0R1U9D6"/>
<dbReference type="Proteomes" id="UP000051922">
    <property type="component" value="Unassembled WGS sequence"/>
</dbReference>
<evidence type="ECO:0000256" key="1">
    <source>
        <dbReference type="SAM" id="Phobius"/>
    </source>
</evidence>
<dbReference type="RefSeq" id="WP_054649734.1">
    <property type="nucleotide sequence ID" value="NZ_AZFJ01000017.1"/>
</dbReference>
<reference evidence="2 3" key="1">
    <citation type="journal article" date="2015" name="Genome Announc.">
        <title>Expanding the biotechnology potential of lactobacilli through comparative genomics of 213 strains and associated genera.</title>
        <authorList>
            <person name="Sun Z."/>
            <person name="Harris H.M."/>
            <person name="McCann A."/>
            <person name="Guo C."/>
            <person name="Argimon S."/>
            <person name="Zhang W."/>
            <person name="Yang X."/>
            <person name="Jeffery I.B."/>
            <person name="Cooney J.C."/>
            <person name="Kagawa T.F."/>
            <person name="Liu W."/>
            <person name="Song Y."/>
            <person name="Salvetti E."/>
            <person name="Wrobel A."/>
            <person name="Rasinkangas P."/>
            <person name="Parkhill J."/>
            <person name="Rea M.C."/>
            <person name="O'Sullivan O."/>
            <person name="Ritari J."/>
            <person name="Douillard F.P."/>
            <person name="Paul Ross R."/>
            <person name="Yang R."/>
            <person name="Briner A.E."/>
            <person name="Felis G.E."/>
            <person name="de Vos W.M."/>
            <person name="Barrangou R."/>
            <person name="Klaenhammer T.R."/>
            <person name="Caufield P.W."/>
            <person name="Cui Y."/>
            <person name="Zhang H."/>
            <person name="O'Toole P.W."/>
        </authorList>
    </citation>
    <scope>NUCLEOTIDE SEQUENCE [LARGE SCALE GENOMIC DNA]</scope>
    <source>
        <strain evidence="2 3">DSM 15945</strain>
    </source>
</reference>
<sequence>MELLLTVLDVVLLGCVGYNVYWQSQIEVRANYAYMQMFWGVVFAILIASTYTASWAYVVFLALFVLLNVSAGYGGIASDRIVGYGMFQRVLRLSTLAGVTILPVQTVRGRQLVIVVFAFNPRRYVRMTFRQPLEALTVKIRQMVPDNVPVEIQQVQ</sequence>
<dbReference type="OrthoDB" id="2322546at2"/>
<comment type="caution">
    <text evidence="2">The sequence shown here is derived from an EMBL/GenBank/DDBJ whole genome shotgun (WGS) entry which is preliminary data.</text>
</comment>
<feature type="transmembrane region" description="Helical" evidence="1">
    <location>
        <begin position="96"/>
        <end position="120"/>
    </location>
</feature>
<feature type="transmembrane region" description="Helical" evidence="1">
    <location>
        <begin position="58"/>
        <end position="76"/>
    </location>
</feature>
<evidence type="ECO:0000313" key="2">
    <source>
        <dbReference type="EMBL" id="KRL87605.1"/>
    </source>
</evidence>
<name>A0A0R1U9D6_9LACO</name>
<organism evidence="2 3">
    <name type="scientific">Lacticaseibacillus pantheris DSM 15945 = JCM 12539 = NBRC 106106</name>
    <dbReference type="NCBI Taxonomy" id="1423783"/>
    <lineage>
        <taxon>Bacteria</taxon>
        <taxon>Bacillati</taxon>
        <taxon>Bacillota</taxon>
        <taxon>Bacilli</taxon>
        <taxon>Lactobacillales</taxon>
        <taxon>Lactobacillaceae</taxon>
        <taxon>Lacticaseibacillus</taxon>
    </lineage>
</organism>
<gene>
    <name evidence="2" type="ORF">FC50_GL002185</name>
</gene>
<keyword evidence="3" id="KW-1185">Reference proteome</keyword>
<dbReference type="EMBL" id="AZFJ01000017">
    <property type="protein sequence ID" value="KRL87605.1"/>
    <property type="molecule type" value="Genomic_DNA"/>
</dbReference>
<dbReference type="STRING" id="1423783.FC50_GL002185"/>
<keyword evidence="1" id="KW-0472">Membrane</keyword>
<proteinExistence type="predicted"/>
<dbReference type="PATRIC" id="fig|1423783.4.peg.2238"/>
<feature type="transmembrane region" description="Helical" evidence="1">
    <location>
        <begin position="33"/>
        <end position="51"/>
    </location>
</feature>